<comment type="caution">
    <text evidence="7">The sequence shown here is derived from an EMBL/GenBank/DDBJ whole genome shotgun (WGS) entry which is preliminary data.</text>
</comment>
<keyword evidence="1 5" id="KW-0963">Cytoplasm</keyword>
<dbReference type="SUPFAM" id="SSF111337">
    <property type="entry name" value="QueA-like"/>
    <property type="match status" value="1"/>
</dbReference>
<dbReference type="Pfam" id="PF02547">
    <property type="entry name" value="Queuosine_synth"/>
    <property type="match status" value="1"/>
</dbReference>
<evidence type="ECO:0000256" key="3">
    <source>
        <dbReference type="ARBA" id="ARBA00022691"/>
    </source>
</evidence>
<evidence type="ECO:0000313" key="8">
    <source>
        <dbReference type="Proteomes" id="UP001593833"/>
    </source>
</evidence>
<organism evidence="7 8">
    <name type="scientific">Eiseniibacteriota bacterium</name>
    <dbReference type="NCBI Taxonomy" id="2212470"/>
    <lineage>
        <taxon>Bacteria</taxon>
        <taxon>Candidatus Eiseniibacteriota</taxon>
    </lineage>
</organism>
<evidence type="ECO:0000256" key="2">
    <source>
        <dbReference type="ARBA" id="ARBA00022679"/>
    </source>
</evidence>
<protein>
    <recommendedName>
        <fullName evidence="5">S-adenosylmethionine:tRNA ribosyltransferase-isomerase</fullName>
        <ecNumber evidence="5">2.4.99.17</ecNumber>
    </recommendedName>
    <alternativeName>
        <fullName evidence="5">Queuosine biosynthesis protein QueA</fullName>
    </alternativeName>
</protein>
<keyword evidence="2 5" id="KW-0808">Transferase</keyword>
<keyword evidence="4 5" id="KW-0671">Queuosine biosynthesis</keyword>
<keyword evidence="8" id="KW-1185">Reference proteome</keyword>
<evidence type="ECO:0000256" key="1">
    <source>
        <dbReference type="ARBA" id="ARBA00022490"/>
    </source>
</evidence>
<sequence length="379" mass="41697">MEPKNGKISPEDPSPEALLDLYSYQLPPEAIAQFPIEPRDASRLLVLSRSAQATTHRHFRDLTDLLRPGDLLVLNDTRVIPARVFGRKIPGGGKLEVLLVRDLSTGSAEPGPSSAESCRPAPDEPGTWEVFLRATGRKRPGQKADLGEGFELELLEPLEGPAWRVRIRGPQPVSTLLSRVGHVPLPPYIRRADTPGDQDRYQTVFARTPGAVAAPTAGLHFTPRLMEALTARQINKAWVTLHVGPGTFQPLRRSDLGRGYLHEEVFSLPKETVAAVHQTREAGGRVIAVGTTTTRVLETCALSRGKLRAATGTTRLFIRPPYEPRIVDLLVTNFHLPRSSLLMLVASFAGRERLLSAYAEAVRLGYRFYSYGDAMLVLS</sequence>
<gene>
    <name evidence="5 7" type="primary">queA</name>
    <name evidence="7" type="ORF">ACFL6M_02510</name>
</gene>
<dbReference type="Gene3D" id="3.40.1780.10">
    <property type="entry name" value="QueA-like"/>
    <property type="match status" value="1"/>
</dbReference>
<proteinExistence type="inferred from homology"/>
<dbReference type="Gene3D" id="2.40.10.240">
    <property type="entry name" value="QueA-like"/>
    <property type="match status" value="1"/>
</dbReference>
<feature type="region of interest" description="Disordered" evidence="6">
    <location>
        <begin position="105"/>
        <end position="125"/>
    </location>
</feature>
<keyword evidence="7" id="KW-0328">Glycosyltransferase</keyword>
<dbReference type="EMBL" id="JBHPKH010000017">
    <property type="protein sequence ID" value="MFC1572449.1"/>
    <property type="molecule type" value="Genomic_DNA"/>
</dbReference>
<evidence type="ECO:0000256" key="6">
    <source>
        <dbReference type="SAM" id="MobiDB-lite"/>
    </source>
</evidence>
<evidence type="ECO:0000313" key="7">
    <source>
        <dbReference type="EMBL" id="MFC1572449.1"/>
    </source>
</evidence>
<dbReference type="PANTHER" id="PTHR30307">
    <property type="entry name" value="S-ADENOSYLMETHIONINE:TRNA RIBOSYLTRANSFERASE-ISOMERASE"/>
    <property type="match status" value="1"/>
</dbReference>
<comment type="catalytic activity">
    <reaction evidence="5">
        <text>7-aminomethyl-7-carbaguanosine(34) in tRNA + S-adenosyl-L-methionine = epoxyqueuosine(34) in tRNA + adenine + L-methionine + 2 H(+)</text>
        <dbReference type="Rhea" id="RHEA:32155"/>
        <dbReference type="Rhea" id="RHEA-COMP:10342"/>
        <dbReference type="Rhea" id="RHEA-COMP:18582"/>
        <dbReference type="ChEBI" id="CHEBI:15378"/>
        <dbReference type="ChEBI" id="CHEBI:16708"/>
        <dbReference type="ChEBI" id="CHEBI:57844"/>
        <dbReference type="ChEBI" id="CHEBI:59789"/>
        <dbReference type="ChEBI" id="CHEBI:82833"/>
        <dbReference type="ChEBI" id="CHEBI:194443"/>
        <dbReference type="EC" id="2.4.99.17"/>
    </reaction>
</comment>
<dbReference type="NCBIfam" id="NF001140">
    <property type="entry name" value="PRK00147.1"/>
    <property type="match status" value="1"/>
</dbReference>
<dbReference type="InterPro" id="IPR003699">
    <property type="entry name" value="QueA"/>
</dbReference>
<dbReference type="GO" id="GO:0051075">
    <property type="term" value="F:S-adenosylmethionine:tRNA ribosyltransferase-isomerase activity"/>
    <property type="evidence" value="ECO:0007669"/>
    <property type="project" value="UniProtKB-EC"/>
</dbReference>
<dbReference type="PANTHER" id="PTHR30307:SF0">
    <property type="entry name" value="S-ADENOSYLMETHIONINE:TRNA RIBOSYLTRANSFERASE-ISOMERASE"/>
    <property type="match status" value="1"/>
</dbReference>
<name>A0ABV6YJU9_UNCEI</name>
<keyword evidence="3 5" id="KW-0949">S-adenosyl-L-methionine</keyword>
<dbReference type="InterPro" id="IPR042119">
    <property type="entry name" value="QueA_dom2"/>
</dbReference>
<dbReference type="NCBIfam" id="TIGR00113">
    <property type="entry name" value="queA"/>
    <property type="match status" value="1"/>
</dbReference>
<reference evidence="7 8" key="1">
    <citation type="submission" date="2024-09" db="EMBL/GenBank/DDBJ databases">
        <authorList>
            <person name="D'Angelo T."/>
        </authorList>
    </citation>
    <scope>NUCLEOTIDE SEQUENCE [LARGE SCALE GENOMIC DNA]</scope>
    <source>
        <strain evidence="7">SAG AM-320-E07</strain>
    </source>
</reference>
<comment type="pathway">
    <text evidence="5">tRNA modification; tRNA-queuosine biosynthesis.</text>
</comment>
<dbReference type="InterPro" id="IPR036100">
    <property type="entry name" value="QueA_sf"/>
</dbReference>
<dbReference type="EC" id="2.4.99.17" evidence="5"/>
<evidence type="ECO:0000256" key="5">
    <source>
        <dbReference type="HAMAP-Rule" id="MF_00113"/>
    </source>
</evidence>
<dbReference type="HAMAP" id="MF_00113">
    <property type="entry name" value="QueA"/>
    <property type="match status" value="1"/>
</dbReference>
<dbReference type="Proteomes" id="UP001593833">
    <property type="component" value="Unassembled WGS sequence"/>
</dbReference>
<evidence type="ECO:0000256" key="4">
    <source>
        <dbReference type="ARBA" id="ARBA00022785"/>
    </source>
</evidence>
<accession>A0ABV6YJU9</accession>
<comment type="function">
    <text evidence="5">Transfers and isomerizes the ribose moiety from AdoMet to the 7-aminomethyl group of 7-deazaguanine (preQ1-tRNA) to give epoxyqueuosine (oQ-tRNA).</text>
</comment>
<comment type="similarity">
    <text evidence="5">Belongs to the QueA family.</text>
</comment>
<dbReference type="InterPro" id="IPR042118">
    <property type="entry name" value="QueA_dom1"/>
</dbReference>
<comment type="subcellular location">
    <subcellularLocation>
        <location evidence="5">Cytoplasm</location>
    </subcellularLocation>
</comment>
<comment type="subunit">
    <text evidence="5">Monomer.</text>
</comment>